<feature type="compositionally biased region" description="Polar residues" evidence="1">
    <location>
        <begin position="1159"/>
        <end position="1179"/>
    </location>
</feature>
<feature type="region of interest" description="Disordered" evidence="1">
    <location>
        <begin position="246"/>
        <end position="266"/>
    </location>
</feature>
<protein>
    <recommendedName>
        <fullName evidence="2">Tudor domain-containing protein</fullName>
    </recommendedName>
</protein>
<dbReference type="Gene3D" id="1.25.40.180">
    <property type="match status" value="1"/>
</dbReference>
<dbReference type="Proteomes" id="UP001159428">
    <property type="component" value="Unassembled WGS sequence"/>
</dbReference>
<feature type="region of interest" description="Disordered" evidence="1">
    <location>
        <begin position="1001"/>
        <end position="1199"/>
    </location>
</feature>
<feature type="region of interest" description="Disordered" evidence="1">
    <location>
        <begin position="934"/>
        <end position="983"/>
    </location>
</feature>
<dbReference type="SMART" id="SM00333">
    <property type="entry name" value="TUDOR"/>
    <property type="match status" value="1"/>
</dbReference>
<evidence type="ECO:0000313" key="3">
    <source>
        <dbReference type="EMBL" id="CAH3122432.1"/>
    </source>
</evidence>
<feature type="compositionally biased region" description="Polar residues" evidence="1">
    <location>
        <begin position="1083"/>
        <end position="1104"/>
    </location>
</feature>
<dbReference type="Pfam" id="PF00567">
    <property type="entry name" value="TUDOR"/>
    <property type="match status" value="1"/>
</dbReference>
<organism evidence="3 4">
    <name type="scientific">Pocillopora meandrina</name>
    <dbReference type="NCBI Taxonomy" id="46732"/>
    <lineage>
        <taxon>Eukaryota</taxon>
        <taxon>Metazoa</taxon>
        <taxon>Cnidaria</taxon>
        <taxon>Anthozoa</taxon>
        <taxon>Hexacorallia</taxon>
        <taxon>Scleractinia</taxon>
        <taxon>Astrocoeniina</taxon>
        <taxon>Pocilloporidae</taxon>
        <taxon>Pocillopora</taxon>
    </lineage>
</organism>
<feature type="compositionally biased region" description="Pro residues" evidence="1">
    <location>
        <begin position="1060"/>
        <end position="1069"/>
    </location>
</feature>
<dbReference type="PANTHER" id="PTHR16442">
    <property type="entry name" value="RING FINGER PROTEIN 17"/>
    <property type="match status" value="1"/>
</dbReference>
<dbReference type="EMBL" id="CALNXJ010000019">
    <property type="protein sequence ID" value="CAH3122432.1"/>
    <property type="molecule type" value="Genomic_DNA"/>
</dbReference>
<keyword evidence="4" id="KW-1185">Reference proteome</keyword>
<dbReference type="PANTHER" id="PTHR16442:SF1">
    <property type="entry name" value="RING FINGER PROTEIN 17"/>
    <property type="match status" value="1"/>
</dbReference>
<evidence type="ECO:0000259" key="2">
    <source>
        <dbReference type="PROSITE" id="PS50304"/>
    </source>
</evidence>
<feature type="region of interest" description="Disordered" evidence="1">
    <location>
        <begin position="784"/>
        <end position="803"/>
    </location>
</feature>
<feature type="compositionally biased region" description="Polar residues" evidence="1">
    <location>
        <begin position="1121"/>
        <end position="1135"/>
    </location>
</feature>
<evidence type="ECO:0000256" key="1">
    <source>
        <dbReference type="SAM" id="MobiDB-lite"/>
    </source>
</evidence>
<dbReference type="PROSITE" id="PS50304">
    <property type="entry name" value="TUDOR"/>
    <property type="match status" value="1"/>
</dbReference>
<feature type="domain" description="Tudor" evidence="2">
    <location>
        <begin position="104"/>
        <end position="163"/>
    </location>
</feature>
<reference evidence="3 4" key="1">
    <citation type="submission" date="2022-05" db="EMBL/GenBank/DDBJ databases">
        <authorList>
            <consortium name="Genoscope - CEA"/>
            <person name="William W."/>
        </authorList>
    </citation>
    <scope>NUCLEOTIDE SEQUENCE [LARGE SCALE GENOMIC DNA]</scope>
</reference>
<accession>A0AAU9WQZ0</accession>
<dbReference type="Gene3D" id="2.30.30.140">
    <property type="match status" value="1"/>
</dbReference>
<comment type="caution">
    <text evidence="3">The sequence shown here is derived from an EMBL/GenBank/DDBJ whole genome shotgun (WGS) entry which is preliminary data.</text>
</comment>
<gene>
    <name evidence="3" type="ORF">PMEA_00009625</name>
</gene>
<feature type="region of interest" description="Disordered" evidence="1">
    <location>
        <begin position="889"/>
        <end position="913"/>
    </location>
</feature>
<evidence type="ECO:0000313" key="4">
    <source>
        <dbReference type="Proteomes" id="UP001159428"/>
    </source>
</evidence>
<dbReference type="SUPFAM" id="SSF63748">
    <property type="entry name" value="Tudor/PWWP/MBT"/>
    <property type="match status" value="1"/>
</dbReference>
<feature type="compositionally biased region" description="Polar residues" evidence="1">
    <location>
        <begin position="1021"/>
        <end position="1031"/>
    </location>
</feature>
<dbReference type="Gene3D" id="2.40.50.90">
    <property type="match status" value="1"/>
</dbReference>
<dbReference type="InterPro" id="IPR035437">
    <property type="entry name" value="SNase_OB-fold_sf"/>
</dbReference>
<name>A0AAU9WQZ0_9CNID</name>
<proteinExistence type="predicted"/>
<dbReference type="InterPro" id="IPR002999">
    <property type="entry name" value="Tudor"/>
</dbReference>
<dbReference type="AlphaFoldDB" id="A0AAU9WQZ0"/>
<sequence>MSGRGRGRGALARWEAAKTLRESSTRVGSSVLSLSREHESKLKVKQSPGDSVNSHTLARVTHIIDVEHFWAQTGTSDELKQFDTYMTALNSWCNEQQRSSVEKIPTCGQAVCVFHSSTGQWRRGQVTRPISNSMLDVFYLDYGQSECVPLDRVCHPSPSDIMSRPVLARYITLDGVKPIDGSWSEEANKRFSELVSSRLKIHFIDNFRGKLYLRNRDGEETSVGDVLISEGLAKSPDDVVNKGIWNREVGSGHQKDSSVSSDQQKRLDEQWNPLTFHPAESRQPLWQKSNSFITIKDPSTKLPISLKDQSSQRELFNLNHSAFSPPQVYGSKSQRDTYSSAISLNDVPLPPKPDFEMQNKEKNILETFNVKRTDPGPVESLRSARPYLASPSAFLTQSQTGHSSTNSVLPSNESPLKYQPPHLRFSQPKMNEANAPSTEPKLENFTSLAQSRNSSFQSVQRLPQSPFSNFSFSPKQGRSNIAAQFQTNNSTNLGDNSAITQPLQQQTFQPWQQSECLKTQPLNENTRDEELKAELKWKIWKFQRNVKKLIDHMAVGDNGDYLQELDKLIADTRISQEFPGVSEVSVTVKLLLEMVINNVKFENVAVKVCTLFRDMHIPDAGDLINKEVMTCQKQLMDQSALSDICQRCQRFSSFLGKLYLEVLNENDSNGLKPSVNSIIANSLHNWLSFDQAESVAIHNFKAACLTGFLRITGPKVDRAEGNDISRYFATIRDLVLSPDLAVPVKSTLLDILLLRASGWKIEDEVAKQESEGSSMEDEVLIEPEDDLTEEQLQEGTGNEGDSEEWDPYCKVKLMLENLKLQDLFQKFFDNCIRDSLLTADWEELKRTLQEAGFPPGVILEIRMYLNKGLLEENVTKILKPPAHKIINASSAGKIKEMKNKPPRSPSPTKSNESSIAINQLNQELQQLMIEGKQDKGAQRVSPTKKISPLSQQTGHEGTPYNRAGTRKFVSKAERRRSSEGLPEEVSYLLPDYADSLYERMAPSPHAPVEPSNKRPTVETIAESQTVSSVSYSAVLKGVSQETTKPGAAKTKESQSKTFSRPPPGFPPLPTHGGDTKMHMTVLGNKSKTKTPGPSNSTPRNNTPTRADASMNWRNDGRQEPRNQTTIQPVNPSPSGQGVKWRSYDDTVSQTESKAPPMSGASSDASSQRGETPQEDQASVKSDESNEPPPIVQPHRVFGPGGLKACVICGSKEHLRCNDRSKMFMD</sequence>